<sequence length="192" mass="21038">MNKKTIIIGFLSAMIAGSVVFASSASSFWPFDALFSKGQVKAVTTDIAPGNRYEAIASILSTMKSACDRFSGPQIQIEKTTDDDIVAGDNFKDGKWSEDKTGTRELASIEKVIKVRCAQITTLYDRLKKLYKILPISTPTPKLGKGCYYQEVQCIQAPCEKILVCPTPTTKPIVTRTIKTPTPKLQPGLNAR</sequence>
<organism evidence="2 3">
    <name type="scientific">Candidatus Collierbacteria bacterium GW2011_GWA2_44_99</name>
    <dbReference type="NCBI Taxonomy" id="1618380"/>
    <lineage>
        <taxon>Bacteria</taxon>
        <taxon>Candidatus Collieribacteriota</taxon>
    </lineage>
</organism>
<protein>
    <submittedName>
        <fullName evidence="2">Uncharacterized protein</fullName>
    </submittedName>
</protein>
<evidence type="ECO:0000313" key="2">
    <source>
        <dbReference type="EMBL" id="KKT86608.1"/>
    </source>
</evidence>
<feature type="chain" id="PRO_5002538289" evidence="1">
    <location>
        <begin position="23"/>
        <end position="192"/>
    </location>
</feature>
<evidence type="ECO:0000256" key="1">
    <source>
        <dbReference type="SAM" id="SignalP"/>
    </source>
</evidence>
<reference evidence="2 3" key="1">
    <citation type="journal article" date="2015" name="Nature">
        <title>rRNA introns, odd ribosomes, and small enigmatic genomes across a large radiation of phyla.</title>
        <authorList>
            <person name="Brown C.T."/>
            <person name="Hug L.A."/>
            <person name="Thomas B.C."/>
            <person name="Sharon I."/>
            <person name="Castelle C.J."/>
            <person name="Singh A."/>
            <person name="Wilkins M.J."/>
            <person name="Williams K.H."/>
            <person name="Banfield J.F."/>
        </authorList>
    </citation>
    <scope>NUCLEOTIDE SEQUENCE [LARGE SCALE GENOMIC DNA]</scope>
</reference>
<proteinExistence type="predicted"/>
<dbReference type="EMBL" id="LCJW01000007">
    <property type="protein sequence ID" value="KKT86608.1"/>
    <property type="molecule type" value="Genomic_DNA"/>
</dbReference>
<comment type="caution">
    <text evidence="2">The sequence shown here is derived from an EMBL/GenBank/DDBJ whole genome shotgun (WGS) entry which is preliminary data.</text>
</comment>
<dbReference type="AlphaFoldDB" id="A0A0G1KST0"/>
<accession>A0A0G1KST0</accession>
<evidence type="ECO:0000313" key="3">
    <source>
        <dbReference type="Proteomes" id="UP000034797"/>
    </source>
</evidence>
<dbReference type="Proteomes" id="UP000034797">
    <property type="component" value="Unassembled WGS sequence"/>
</dbReference>
<name>A0A0G1KST0_9BACT</name>
<keyword evidence="1" id="KW-0732">Signal</keyword>
<feature type="signal peptide" evidence="1">
    <location>
        <begin position="1"/>
        <end position="22"/>
    </location>
</feature>
<gene>
    <name evidence="2" type="ORF">UW84_C0007G0017</name>
</gene>